<organism evidence="1 2">
    <name type="scientific">Dreissena polymorpha</name>
    <name type="common">Zebra mussel</name>
    <name type="synonym">Mytilus polymorpha</name>
    <dbReference type="NCBI Taxonomy" id="45954"/>
    <lineage>
        <taxon>Eukaryota</taxon>
        <taxon>Metazoa</taxon>
        <taxon>Spiralia</taxon>
        <taxon>Lophotrochozoa</taxon>
        <taxon>Mollusca</taxon>
        <taxon>Bivalvia</taxon>
        <taxon>Autobranchia</taxon>
        <taxon>Heteroconchia</taxon>
        <taxon>Euheterodonta</taxon>
        <taxon>Imparidentia</taxon>
        <taxon>Neoheterodontei</taxon>
        <taxon>Myida</taxon>
        <taxon>Dreissenoidea</taxon>
        <taxon>Dreissenidae</taxon>
        <taxon>Dreissena</taxon>
    </lineage>
</organism>
<dbReference type="EMBL" id="JAIWYP010000001">
    <property type="protein sequence ID" value="KAH3879713.1"/>
    <property type="molecule type" value="Genomic_DNA"/>
</dbReference>
<evidence type="ECO:0000313" key="2">
    <source>
        <dbReference type="Proteomes" id="UP000828390"/>
    </source>
</evidence>
<reference evidence="1" key="2">
    <citation type="submission" date="2020-11" db="EMBL/GenBank/DDBJ databases">
        <authorList>
            <person name="McCartney M.A."/>
            <person name="Auch B."/>
            <person name="Kono T."/>
            <person name="Mallez S."/>
            <person name="Becker A."/>
            <person name="Gohl D.M."/>
            <person name="Silverstein K.A.T."/>
            <person name="Koren S."/>
            <person name="Bechman K.B."/>
            <person name="Herman A."/>
            <person name="Abrahante J.E."/>
            <person name="Garbe J."/>
        </authorList>
    </citation>
    <scope>NUCLEOTIDE SEQUENCE</scope>
    <source>
        <strain evidence="1">Duluth1</strain>
        <tissue evidence="1">Whole animal</tissue>
    </source>
</reference>
<evidence type="ECO:0000313" key="1">
    <source>
        <dbReference type="EMBL" id="KAH3879713.1"/>
    </source>
</evidence>
<comment type="caution">
    <text evidence="1">The sequence shown here is derived from an EMBL/GenBank/DDBJ whole genome shotgun (WGS) entry which is preliminary data.</text>
</comment>
<sequence length="107" mass="12126">APKIDVAHYQEGDLIKATYQKQTYDAVISEFHRQAGSPKLQALIFMNSKVLKHLQSLVTSFCTQKSLIPSDASEEIEKNCLGTFSELFKNFVPDLFEATLRNCSKHF</sequence>
<reference evidence="1" key="1">
    <citation type="journal article" date="2019" name="bioRxiv">
        <title>The Genome of the Zebra Mussel, Dreissena polymorpha: A Resource for Invasive Species Research.</title>
        <authorList>
            <person name="McCartney M.A."/>
            <person name="Auch B."/>
            <person name="Kono T."/>
            <person name="Mallez S."/>
            <person name="Zhang Y."/>
            <person name="Obille A."/>
            <person name="Becker A."/>
            <person name="Abrahante J.E."/>
            <person name="Garbe J."/>
            <person name="Badalamenti J.P."/>
            <person name="Herman A."/>
            <person name="Mangelson H."/>
            <person name="Liachko I."/>
            <person name="Sullivan S."/>
            <person name="Sone E.D."/>
            <person name="Koren S."/>
            <person name="Silverstein K.A.T."/>
            <person name="Beckman K.B."/>
            <person name="Gohl D.M."/>
        </authorList>
    </citation>
    <scope>NUCLEOTIDE SEQUENCE</scope>
    <source>
        <strain evidence="1">Duluth1</strain>
        <tissue evidence="1">Whole animal</tissue>
    </source>
</reference>
<dbReference type="Proteomes" id="UP000828390">
    <property type="component" value="Unassembled WGS sequence"/>
</dbReference>
<keyword evidence="2" id="KW-1185">Reference proteome</keyword>
<accession>A0A9D4MNM2</accession>
<dbReference type="AlphaFoldDB" id="A0A9D4MNM2"/>
<name>A0A9D4MNM2_DREPO</name>
<feature type="non-terminal residue" evidence="1">
    <location>
        <position position="1"/>
    </location>
</feature>
<gene>
    <name evidence="1" type="ORF">DPMN_003619</name>
</gene>
<protein>
    <submittedName>
        <fullName evidence="1">Uncharacterized protein</fullName>
    </submittedName>
</protein>
<proteinExistence type="predicted"/>